<comment type="similarity">
    <text evidence="3">In the N-terminal section; belongs to the glycosyltransferase 51 family.</text>
</comment>
<dbReference type="PANTHER" id="PTHR32282">
    <property type="entry name" value="BINDING PROTEIN TRANSPEPTIDASE, PUTATIVE-RELATED"/>
    <property type="match status" value="1"/>
</dbReference>
<dbReference type="AlphaFoldDB" id="A0A162H5H8"/>
<comment type="catalytic activity">
    <reaction evidence="11">
        <text>[GlcNAc-(1-&gt;4)-Mur2Ac(oyl-L-Ala-gamma-D-Glu-L-Lys-D-Ala-D-Ala)](n)-di-trans,octa-cis-undecaprenyl diphosphate + beta-D-GlcNAc-(1-&gt;4)-Mur2Ac(oyl-L-Ala-gamma-D-Glu-L-Lys-D-Ala-D-Ala)-di-trans,octa-cis-undecaprenyl diphosphate = [GlcNAc-(1-&gt;4)-Mur2Ac(oyl-L-Ala-gamma-D-Glu-L-Lys-D-Ala-D-Ala)](n+1)-di-trans,octa-cis-undecaprenyl diphosphate + di-trans,octa-cis-undecaprenyl diphosphate + H(+)</text>
        <dbReference type="Rhea" id="RHEA:23708"/>
        <dbReference type="Rhea" id="RHEA-COMP:9602"/>
        <dbReference type="Rhea" id="RHEA-COMP:9603"/>
        <dbReference type="ChEBI" id="CHEBI:15378"/>
        <dbReference type="ChEBI" id="CHEBI:58405"/>
        <dbReference type="ChEBI" id="CHEBI:60033"/>
        <dbReference type="ChEBI" id="CHEBI:78435"/>
        <dbReference type="EC" id="2.4.99.28"/>
    </reaction>
</comment>
<dbReference type="InterPro" id="IPR036950">
    <property type="entry name" value="PBP_transglycosylase"/>
</dbReference>
<dbReference type="PANTHER" id="PTHR32282:SF15">
    <property type="entry name" value="PENICILLIN-BINDING PROTEIN 1C"/>
    <property type="match status" value="1"/>
</dbReference>
<evidence type="ECO:0000256" key="5">
    <source>
        <dbReference type="ARBA" id="ARBA00022670"/>
    </source>
</evidence>
<dbReference type="GO" id="GO:0006508">
    <property type="term" value="P:proteolysis"/>
    <property type="evidence" value="ECO:0007669"/>
    <property type="project" value="UniProtKB-KW"/>
</dbReference>
<organism evidence="15 16">
    <name type="scientific">Bdellovibrio bacteriovorus</name>
    <dbReference type="NCBI Taxonomy" id="959"/>
    <lineage>
        <taxon>Bacteria</taxon>
        <taxon>Pseudomonadati</taxon>
        <taxon>Bdellovibrionota</taxon>
        <taxon>Bdellovibrionia</taxon>
        <taxon>Bdellovibrionales</taxon>
        <taxon>Pseudobdellovibrionaceae</taxon>
        <taxon>Bdellovibrio</taxon>
    </lineage>
</organism>
<evidence type="ECO:0000259" key="13">
    <source>
        <dbReference type="Pfam" id="PF00912"/>
    </source>
</evidence>
<keyword evidence="9" id="KW-0511">Multifunctional enzyme</keyword>
<evidence type="ECO:0000256" key="2">
    <source>
        <dbReference type="ARBA" id="ARBA00007090"/>
    </source>
</evidence>
<evidence type="ECO:0000256" key="4">
    <source>
        <dbReference type="ARBA" id="ARBA00022645"/>
    </source>
</evidence>
<keyword evidence="7" id="KW-0808">Transferase</keyword>
<evidence type="ECO:0000256" key="6">
    <source>
        <dbReference type="ARBA" id="ARBA00022676"/>
    </source>
</evidence>
<dbReference type="Gene3D" id="3.40.710.10">
    <property type="entry name" value="DD-peptidase/beta-lactamase superfamily"/>
    <property type="match status" value="1"/>
</dbReference>
<dbReference type="Proteomes" id="UP000075799">
    <property type="component" value="Unassembled WGS sequence"/>
</dbReference>
<dbReference type="SUPFAM" id="SSF53955">
    <property type="entry name" value="Lysozyme-like"/>
    <property type="match status" value="1"/>
</dbReference>
<dbReference type="InterPro" id="IPR001460">
    <property type="entry name" value="PCN-bd_Tpept"/>
</dbReference>
<dbReference type="GO" id="GO:0008955">
    <property type="term" value="F:peptidoglycan glycosyltransferase activity"/>
    <property type="evidence" value="ECO:0007669"/>
    <property type="project" value="UniProtKB-EC"/>
</dbReference>
<reference evidence="15 16" key="1">
    <citation type="submission" date="2016-03" db="EMBL/GenBank/DDBJ databases">
        <authorList>
            <person name="Ploux O."/>
        </authorList>
    </citation>
    <scope>NUCLEOTIDE SEQUENCE [LARGE SCALE GENOMIC DNA]</scope>
    <source>
        <strain evidence="15 16">EC13</strain>
    </source>
</reference>
<dbReference type="SUPFAM" id="SSF56601">
    <property type="entry name" value="beta-lactamase/transpeptidase-like"/>
    <property type="match status" value="1"/>
</dbReference>
<dbReference type="GO" id="GO:0030288">
    <property type="term" value="C:outer membrane-bounded periplasmic space"/>
    <property type="evidence" value="ECO:0007669"/>
    <property type="project" value="TreeGrafter"/>
</dbReference>
<dbReference type="RefSeq" id="WP_063206622.1">
    <property type="nucleotide sequence ID" value="NZ_LUKD01000001.1"/>
</dbReference>
<evidence type="ECO:0000259" key="12">
    <source>
        <dbReference type="Pfam" id="PF00905"/>
    </source>
</evidence>
<dbReference type="InterPro" id="IPR009647">
    <property type="entry name" value="PBP_C"/>
</dbReference>
<keyword evidence="5" id="KW-0645">Protease</keyword>
<dbReference type="EC" id="2.4.99.28" evidence="10"/>
<proteinExistence type="inferred from homology"/>
<sequence length="673" mass="75130">MTKKFLTAGALSTALLTLGSGIYFYNSLPVLRSYDQVKAQYQSSDLYILSHEGKLLHQWRKNKDNRSFQWTALADVSPVLTSEILKSEDRFFHEHSGVSFSSLMASVYQRLFKGSSRGGSTITMQLLKLITPERVKYSGMTGKLRQIIAAYQLERFWSKKEILEAYLNLIPLRGEYRGVAASSWSLFDKSPTGLTLKEAVALAVLVRAPNASVKDWKNRACWQEPSLCSEFPGFIAELSKKTLEPSQQNLALHLAQRLSPRFTSGEVKSTVHLDVQTYTQEMVKSQILNLQEQNVNDAAVLVIENATGNVWAYVGGSGISDKRYVDGVRAYRQAGSTLKPFLYATAFENNILTPHSWIEDSAVDIVFERGIYKPQNHDKQFYGWVQVKTALASSLNVPAVKVFKLLNDESFWTRLQSLGFKNLKEPEHYGPALALGVADVTLEDLTQAYRTLANNGIYTDLRFTSNDPEPEARQVFKTKTAQEVSFILAQNENRALGFGLDSALSTQGASVKTGTSKDMRDNWCIGFNSRFTVGVWVGNFSGEPMWNVMGVTGAAPIWKKVIAFLETNYPSPKISEGSALASTTVIAPEKYPQARIVYPQDGMIMALDPAIPIAHQKMPLLAEGPHPERLQWRINGKKVAGSKSVLWTPEAGRHTFELYQNQKLAQKVQVLVK</sequence>
<dbReference type="EMBL" id="LUKD01000001">
    <property type="protein sequence ID" value="KYG69733.1"/>
    <property type="molecule type" value="Genomic_DNA"/>
</dbReference>
<dbReference type="InterPro" id="IPR001264">
    <property type="entry name" value="Glyco_trans_51"/>
</dbReference>
<dbReference type="Pfam" id="PF00912">
    <property type="entry name" value="Transgly"/>
    <property type="match status" value="1"/>
</dbReference>
<dbReference type="GO" id="GO:0009252">
    <property type="term" value="P:peptidoglycan biosynthetic process"/>
    <property type="evidence" value="ECO:0007669"/>
    <property type="project" value="UniProtKB-UniPathway"/>
</dbReference>
<protein>
    <recommendedName>
        <fullName evidence="10">peptidoglycan glycosyltransferase</fullName>
        <ecNumber evidence="10">2.4.99.28</ecNumber>
    </recommendedName>
</protein>
<dbReference type="InterPro" id="IPR023346">
    <property type="entry name" value="Lysozyme-like_dom_sf"/>
</dbReference>
<evidence type="ECO:0000256" key="8">
    <source>
        <dbReference type="ARBA" id="ARBA00022801"/>
    </source>
</evidence>
<evidence type="ECO:0000313" key="16">
    <source>
        <dbReference type="Proteomes" id="UP000075799"/>
    </source>
</evidence>
<accession>A0A162H5H8</accession>
<dbReference type="UniPathway" id="UPA00219"/>
<keyword evidence="6" id="KW-0328">Glycosyltransferase</keyword>
<evidence type="ECO:0000259" key="14">
    <source>
        <dbReference type="Pfam" id="PF06832"/>
    </source>
</evidence>
<dbReference type="GO" id="GO:0004180">
    <property type="term" value="F:carboxypeptidase activity"/>
    <property type="evidence" value="ECO:0007669"/>
    <property type="project" value="UniProtKB-KW"/>
</dbReference>
<dbReference type="InterPro" id="IPR011815">
    <property type="entry name" value="PBP_1c"/>
</dbReference>
<dbReference type="Pfam" id="PF06832">
    <property type="entry name" value="BiPBP_C"/>
    <property type="match status" value="1"/>
</dbReference>
<dbReference type="Gene3D" id="1.10.3810.10">
    <property type="entry name" value="Biosynthetic peptidoglycan transglycosylase-like"/>
    <property type="match status" value="1"/>
</dbReference>
<evidence type="ECO:0000256" key="3">
    <source>
        <dbReference type="ARBA" id="ARBA00007739"/>
    </source>
</evidence>
<gene>
    <name evidence="15" type="ORF">AZI87_08320</name>
</gene>
<comment type="pathway">
    <text evidence="1">Cell wall biogenesis; peptidoglycan biosynthesis.</text>
</comment>
<keyword evidence="8" id="KW-0378">Hydrolase</keyword>
<evidence type="ECO:0000256" key="11">
    <source>
        <dbReference type="ARBA" id="ARBA00049902"/>
    </source>
</evidence>
<keyword evidence="4" id="KW-0121">Carboxypeptidase</keyword>
<comment type="caution">
    <text evidence="15">The sequence shown here is derived from an EMBL/GenBank/DDBJ whole genome shotgun (WGS) entry which is preliminary data.</text>
</comment>
<evidence type="ECO:0000256" key="9">
    <source>
        <dbReference type="ARBA" id="ARBA00023268"/>
    </source>
</evidence>
<feature type="domain" description="Penicillin-binding C-terminal" evidence="14">
    <location>
        <begin position="592"/>
        <end position="658"/>
    </location>
</feature>
<evidence type="ECO:0000256" key="10">
    <source>
        <dbReference type="ARBA" id="ARBA00044770"/>
    </source>
</evidence>
<comment type="similarity">
    <text evidence="2">In the C-terminal section; belongs to the transpeptidase family.</text>
</comment>
<evidence type="ECO:0000256" key="1">
    <source>
        <dbReference type="ARBA" id="ARBA00004752"/>
    </source>
</evidence>
<name>A0A162H5H8_BDEBC</name>
<dbReference type="InterPro" id="IPR050396">
    <property type="entry name" value="Glycosyltr_51/Transpeptidase"/>
</dbReference>
<feature type="domain" description="Glycosyl transferase family 51" evidence="13">
    <location>
        <begin position="54"/>
        <end position="216"/>
    </location>
</feature>
<feature type="domain" description="Penicillin-binding protein transpeptidase" evidence="12">
    <location>
        <begin position="299"/>
        <end position="520"/>
    </location>
</feature>
<dbReference type="NCBIfam" id="TIGR02073">
    <property type="entry name" value="PBP_1c"/>
    <property type="match status" value="1"/>
</dbReference>
<evidence type="ECO:0000256" key="7">
    <source>
        <dbReference type="ARBA" id="ARBA00022679"/>
    </source>
</evidence>
<dbReference type="Pfam" id="PF00905">
    <property type="entry name" value="Transpeptidase"/>
    <property type="match status" value="1"/>
</dbReference>
<dbReference type="GO" id="GO:0008658">
    <property type="term" value="F:penicillin binding"/>
    <property type="evidence" value="ECO:0007669"/>
    <property type="project" value="InterPro"/>
</dbReference>
<dbReference type="InterPro" id="IPR012338">
    <property type="entry name" value="Beta-lactam/transpept-like"/>
</dbReference>
<evidence type="ECO:0000313" key="15">
    <source>
        <dbReference type="EMBL" id="KYG69733.1"/>
    </source>
</evidence>